<reference evidence="2" key="1">
    <citation type="submission" date="2020-03" db="EMBL/GenBank/DDBJ databases">
        <title>Hybrid Assembly of Korean Phytophthora infestans isolates.</title>
        <authorList>
            <person name="Prokchorchik M."/>
            <person name="Lee Y."/>
            <person name="Seo J."/>
            <person name="Cho J.-H."/>
            <person name="Park Y.-E."/>
            <person name="Jang D.-C."/>
            <person name="Im J.-S."/>
            <person name="Choi J.-G."/>
            <person name="Park H.-J."/>
            <person name="Lee G.-B."/>
            <person name="Lee Y.-G."/>
            <person name="Hong S.-Y."/>
            <person name="Cho K."/>
            <person name="Sohn K.H."/>
        </authorList>
    </citation>
    <scope>NUCLEOTIDE SEQUENCE</scope>
    <source>
        <strain evidence="2">KR_2_A2</strain>
    </source>
</reference>
<evidence type="ECO:0000313" key="3">
    <source>
        <dbReference type="Proteomes" id="UP000704712"/>
    </source>
</evidence>
<organism evidence="2 3">
    <name type="scientific">Phytophthora infestans</name>
    <name type="common">Potato late blight agent</name>
    <name type="synonym">Botrytis infestans</name>
    <dbReference type="NCBI Taxonomy" id="4787"/>
    <lineage>
        <taxon>Eukaryota</taxon>
        <taxon>Sar</taxon>
        <taxon>Stramenopiles</taxon>
        <taxon>Oomycota</taxon>
        <taxon>Peronosporomycetes</taxon>
        <taxon>Peronosporales</taxon>
        <taxon>Peronosporaceae</taxon>
        <taxon>Phytophthora</taxon>
    </lineage>
</organism>
<gene>
    <name evidence="2" type="ORF">GN958_ATG19957</name>
</gene>
<feature type="compositionally biased region" description="Basic residues" evidence="1">
    <location>
        <begin position="22"/>
        <end position="34"/>
    </location>
</feature>
<sequence length="319" mass="36594">DYKKTTELFLLDLASERNTQDRRKKKRVHIHKVRATTGHDAERLHTSPPQQSDSITTIDSTTSEGNKQPLSTQSQPVLCVKKKRGSKMIKIYKGFKHTKSWAWTKNILYRYSTYRMSRWNGVLKITPHGEWRVVGDHKCRKNAIVYGSVRNETGAMKKMNDSLATEGPGMPEEAIWGLLWEEHIEGLTEEQVKAASAGYAADTTLRYRRAPRLRTLRPRSFISISSLPTRNRMRHPTVYWVGSPCPEGTSTLQQRFSCIDGTFKCVPRGFYQCLIVMVDDPARNMYTPVYFALCTSKTETMHKDILNLIHRDTGKKISP</sequence>
<protein>
    <recommendedName>
        <fullName evidence="4">MULE transposase domain-containing protein</fullName>
    </recommendedName>
</protein>
<proteinExistence type="predicted"/>
<dbReference type="EMBL" id="JAACNO010002778">
    <property type="protein sequence ID" value="KAF4130851.1"/>
    <property type="molecule type" value="Genomic_DNA"/>
</dbReference>
<comment type="caution">
    <text evidence="2">The sequence shown here is derived from an EMBL/GenBank/DDBJ whole genome shotgun (WGS) entry which is preliminary data.</text>
</comment>
<feature type="region of interest" description="Disordered" evidence="1">
    <location>
        <begin position="20"/>
        <end position="75"/>
    </location>
</feature>
<feature type="non-terminal residue" evidence="2">
    <location>
        <position position="1"/>
    </location>
</feature>
<evidence type="ECO:0000313" key="2">
    <source>
        <dbReference type="EMBL" id="KAF4130851.1"/>
    </source>
</evidence>
<evidence type="ECO:0008006" key="4">
    <source>
        <dbReference type="Google" id="ProtNLM"/>
    </source>
</evidence>
<evidence type="ECO:0000256" key="1">
    <source>
        <dbReference type="SAM" id="MobiDB-lite"/>
    </source>
</evidence>
<feature type="compositionally biased region" description="Low complexity" evidence="1">
    <location>
        <begin position="52"/>
        <end position="63"/>
    </location>
</feature>
<feature type="compositionally biased region" description="Polar residues" evidence="1">
    <location>
        <begin position="64"/>
        <end position="75"/>
    </location>
</feature>
<dbReference type="AlphaFoldDB" id="A0A8S9TQG2"/>
<accession>A0A8S9TQG2</accession>
<dbReference type="Proteomes" id="UP000704712">
    <property type="component" value="Unassembled WGS sequence"/>
</dbReference>
<name>A0A8S9TQG2_PHYIN</name>